<evidence type="ECO:0000313" key="2">
    <source>
        <dbReference type="Proteomes" id="UP001341135"/>
    </source>
</evidence>
<evidence type="ECO:0000313" key="1">
    <source>
        <dbReference type="EMBL" id="BES81711.1"/>
    </source>
</evidence>
<organism evidence="1 2">
    <name type="scientific">Pyrodictium abyssi</name>
    <dbReference type="NCBI Taxonomy" id="54256"/>
    <lineage>
        <taxon>Archaea</taxon>
        <taxon>Thermoproteota</taxon>
        <taxon>Thermoprotei</taxon>
        <taxon>Desulfurococcales</taxon>
        <taxon>Pyrodictiaceae</taxon>
        <taxon>Pyrodictium</taxon>
    </lineage>
</organism>
<sequence>MYAAPLGRQCWLLSRLLAGSSAGLWARAVATRSPAALRAWFSWLWLSALLL</sequence>
<dbReference type="EMBL" id="AP028907">
    <property type="protein sequence ID" value="BES81711.1"/>
    <property type="molecule type" value="Genomic_DNA"/>
</dbReference>
<reference evidence="1 2" key="1">
    <citation type="submission" date="2023-09" db="EMBL/GenBank/DDBJ databases">
        <title>Pyrofollis japonicus gen. nov. sp. nov., a novel member of the family Pyrodictiaceae isolated from the Iheya North hydrothermal field.</title>
        <authorList>
            <person name="Miyazaki U."/>
            <person name="Sanari M."/>
            <person name="Tame A."/>
            <person name="Kitajima M."/>
            <person name="Okamoto A."/>
            <person name="Sawayama S."/>
            <person name="Miyazaki J."/>
            <person name="Takai K."/>
            <person name="Nakagawa S."/>
        </authorList>
    </citation>
    <scope>NUCLEOTIDE SEQUENCE [LARGE SCALE GENOMIC DNA]</scope>
    <source>
        <strain evidence="1 2">AV2</strain>
    </source>
</reference>
<proteinExistence type="predicted"/>
<protein>
    <submittedName>
        <fullName evidence="1">Uncharacterized protein</fullName>
    </submittedName>
</protein>
<gene>
    <name evidence="1" type="ORF">PABY_12780</name>
</gene>
<name>A0ABM8IXU5_9CREN</name>
<accession>A0ABM8IXU5</accession>
<dbReference type="Proteomes" id="UP001341135">
    <property type="component" value="Chromosome"/>
</dbReference>
<keyword evidence="2" id="KW-1185">Reference proteome</keyword>